<feature type="transmembrane region" description="Helical" evidence="18">
    <location>
        <begin position="32"/>
        <end position="52"/>
    </location>
</feature>
<dbReference type="EC" id="2.7.8.5" evidence="5 16"/>
<gene>
    <name evidence="19" type="primary">pgsA</name>
    <name evidence="19" type="ORF">HND93_34200</name>
</gene>
<evidence type="ECO:0000256" key="4">
    <source>
        <dbReference type="ARBA" id="ARBA00010441"/>
    </source>
</evidence>
<organism evidence="19 20">
    <name type="scientific">Azospirillum oleiclasticum</name>
    <dbReference type="NCBI Taxonomy" id="2735135"/>
    <lineage>
        <taxon>Bacteria</taxon>
        <taxon>Pseudomonadati</taxon>
        <taxon>Pseudomonadota</taxon>
        <taxon>Alphaproteobacteria</taxon>
        <taxon>Rhodospirillales</taxon>
        <taxon>Azospirillaceae</taxon>
        <taxon>Azospirillum</taxon>
    </lineage>
</organism>
<evidence type="ECO:0000313" key="19">
    <source>
        <dbReference type="EMBL" id="NYZ24783.1"/>
    </source>
</evidence>
<evidence type="ECO:0000256" key="15">
    <source>
        <dbReference type="ARBA" id="ARBA00048586"/>
    </source>
</evidence>
<evidence type="ECO:0000313" key="20">
    <source>
        <dbReference type="Proteomes" id="UP000584642"/>
    </source>
</evidence>
<dbReference type="InterPro" id="IPR048254">
    <property type="entry name" value="CDP_ALCOHOL_P_TRANSF_CS"/>
</dbReference>
<keyword evidence="9 18" id="KW-0812">Transmembrane</keyword>
<comment type="subcellular location">
    <subcellularLocation>
        <location evidence="1">Membrane</location>
        <topology evidence="1">Multi-pass membrane protein</topology>
    </subcellularLocation>
</comment>
<evidence type="ECO:0000256" key="9">
    <source>
        <dbReference type="ARBA" id="ARBA00022692"/>
    </source>
</evidence>
<evidence type="ECO:0000256" key="1">
    <source>
        <dbReference type="ARBA" id="ARBA00004141"/>
    </source>
</evidence>
<keyword evidence="7" id="KW-0444">Lipid biosynthesis</keyword>
<dbReference type="NCBIfam" id="TIGR00560">
    <property type="entry name" value="pgsA"/>
    <property type="match status" value="1"/>
</dbReference>
<evidence type="ECO:0000256" key="11">
    <source>
        <dbReference type="ARBA" id="ARBA00023098"/>
    </source>
</evidence>
<dbReference type="PANTHER" id="PTHR14269">
    <property type="entry name" value="CDP-DIACYLGLYCEROL--GLYCEROL-3-PHOSPHATE 3-PHOSPHATIDYLTRANSFERASE-RELATED"/>
    <property type="match status" value="1"/>
</dbReference>
<keyword evidence="10 18" id="KW-1133">Transmembrane helix</keyword>
<comment type="caution">
    <text evidence="19">The sequence shown here is derived from an EMBL/GenBank/DDBJ whole genome shotgun (WGS) entry which is preliminary data.</text>
</comment>
<keyword evidence="11" id="KW-0443">Lipid metabolism</keyword>
<evidence type="ECO:0000256" key="16">
    <source>
        <dbReference type="NCBIfam" id="TIGR00560"/>
    </source>
</evidence>
<feature type="transmembrane region" description="Helical" evidence="18">
    <location>
        <begin position="7"/>
        <end position="26"/>
    </location>
</feature>
<dbReference type="EMBL" id="JABFDB010000045">
    <property type="protein sequence ID" value="NYZ24783.1"/>
    <property type="molecule type" value="Genomic_DNA"/>
</dbReference>
<dbReference type="GO" id="GO:0008444">
    <property type="term" value="F:CDP-diacylglycerol-glycerol-3-phosphate 3-phosphatidyltransferase activity"/>
    <property type="evidence" value="ECO:0007669"/>
    <property type="project" value="UniProtKB-EC"/>
</dbReference>
<feature type="transmembrane region" description="Helical" evidence="18">
    <location>
        <begin position="155"/>
        <end position="174"/>
    </location>
</feature>
<accession>A0ABX2TMS3</accession>
<dbReference type="PIRSF" id="PIRSF000847">
    <property type="entry name" value="Phos_ph_gly_syn"/>
    <property type="match status" value="1"/>
</dbReference>
<keyword evidence="20" id="KW-1185">Reference proteome</keyword>
<dbReference type="PANTHER" id="PTHR14269:SF62">
    <property type="entry name" value="CDP-DIACYLGLYCEROL--GLYCEROL-3-PHOSPHATE 3-PHOSPHATIDYLTRANSFERASE 1, CHLOROPLASTIC"/>
    <property type="match status" value="1"/>
</dbReference>
<dbReference type="Proteomes" id="UP000584642">
    <property type="component" value="Unassembled WGS sequence"/>
</dbReference>
<comment type="similarity">
    <text evidence="4 17">Belongs to the CDP-alcohol phosphatidyltransferase class-I family.</text>
</comment>
<dbReference type="Pfam" id="PF01066">
    <property type="entry name" value="CDP-OH_P_transf"/>
    <property type="match status" value="1"/>
</dbReference>
<comment type="pathway">
    <text evidence="2">Phospholipid metabolism; phosphatidylglycerol biosynthesis; phosphatidylglycerol from CDP-diacylglycerol: step 1/2.</text>
</comment>
<evidence type="ECO:0000256" key="8">
    <source>
        <dbReference type="ARBA" id="ARBA00022679"/>
    </source>
</evidence>
<comment type="catalytic activity">
    <reaction evidence="15">
        <text>a CDP-1,2-diacyl-sn-glycerol + sn-glycerol 3-phosphate = a 1,2-diacyl-sn-glycero-3-phospho-(1'-sn-glycero-3'-phosphate) + CMP + H(+)</text>
        <dbReference type="Rhea" id="RHEA:12593"/>
        <dbReference type="ChEBI" id="CHEBI:15378"/>
        <dbReference type="ChEBI" id="CHEBI:57597"/>
        <dbReference type="ChEBI" id="CHEBI:58332"/>
        <dbReference type="ChEBI" id="CHEBI:60110"/>
        <dbReference type="ChEBI" id="CHEBI:60377"/>
        <dbReference type="EC" id="2.7.8.5"/>
    </reaction>
</comment>
<evidence type="ECO:0000256" key="5">
    <source>
        <dbReference type="ARBA" id="ARBA00013170"/>
    </source>
</evidence>
<reference evidence="19 20" key="1">
    <citation type="submission" date="2020-05" db="EMBL/GenBank/DDBJ databases">
        <title>Azospirillum oleiclasticum sp. nov, a nitrogen-fixing and heavy crude oil-emulsifying bacterium isolated from the crude oil of Yumen Oilfield.</title>
        <authorList>
            <person name="Wu D."/>
            <person name="Cai M."/>
            <person name="Zhang X."/>
        </authorList>
    </citation>
    <scope>NUCLEOTIDE SEQUENCE [LARGE SCALE GENOMIC DNA]</scope>
    <source>
        <strain evidence="19 20">ROY-1-1-2</strain>
    </source>
</reference>
<evidence type="ECO:0000256" key="10">
    <source>
        <dbReference type="ARBA" id="ARBA00022989"/>
    </source>
</evidence>
<evidence type="ECO:0000256" key="18">
    <source>
        <dbReference type="SAM" id="Phobius"/>
    </source>
</evidence>
<dbReference type="InterPro" id="IPR000462">
    <property type="entry name" value="CDP-OH_P_trans"/>
</dbReference>
<dbReference type="PROSITE" id="PS00379">
    <property type="entry name" value="CDP_ALCOHOL_P_TRANSF"/>
    <property type="match status" value="1"/>
</dbReference>
<name>A0ABX2TMS3_9PROT</name>
<protein>
    <recommendedName>
        <fullName evidence="6 16">CDP-diacylglycerol--glycerol-3-phosphate 3-phosphatidyltransferase</fullName>
        <ecNumber evidence="5 16">2.7.8.5</ecNumber>
    </recommendedName>
</protein>
<dbReference type="InterPro" id="IPR004570">
    <property type="entry name" value="Phosphatidylglycerol_P_synth"/>
</dbReference>
<keyword evidence="8 17" id="KW-0808">Transferase</keyword>
<evidence type="ECO:0000256" key="3">
    <source>
        <dbReference type="ARBA" id="ARBA00005189"/>
    </source>
</evidence>
<evidence type="ECO:0000256" key="6">
    <source>
        <dbReference type="ARBA" id="ARBA00014944"/>
    </source>
</evidence>
<evidence type="ECO:0000256" key="14">
    <source>
        <dbReference type="ARBA" id="ARBA00023264"/>
    </source>
</evidence>
<keyword evidence="14" id="KW-1208">Phospholipid metabolism</keyword>
<evidence type="ECO:0000256" key="7">
    <source>
        <dbReference type="ARBA" id="ARBA00022516"/>
    </source>
</evidence>
<dbReference type="InterPro" id="IPR043130">
    <property type="entry name" value="CDP-OH_PTrfase_TM_dom"/>
</dbReference>
<sequence length="200" mass="21813">MLTSLPNLLTLSRIAVIPVVVGLFFVPEGWAAWTSCGLFAAAAITDYFDGYLARVWEQESVIGKFLDPIADKLLVAATLFMVVAFDRISGFSVLPAVVILLREVLVSGLREYLAGLNVGVPVTRLAKWKTTIQMVALGFLIVGDYGPRALPVTDIGIVGLWAAALLTLITGWDYTRVGIRHMLAERPRREPRDAKTARSA</sequence>
<evidence type="ECO:0000256" key="17">
    <source>
        <dbReference type="RuleBase" id="RU003750"/>
    </source>
</evidence>
<keyword evidence="12 18" id="KW-0472">Membrane</keyword>
<evidence type="ECO:0000256" key="2">
    <source>
        <dbReference type="ARBA" id="ARBA00005042"/>
    </source>
</evidence>
<dbReference type="Gene3D" id="1.20.120.1760">
    <property type="match status" value="1"/>
</dbReference>
<dbReference type="InterPro" id="IPR050324">
    <property type="entry name" value="CDP-alcohol_PTase-I"/>
</dbReference>
<evidence type="ECO:0000256" key="13">
    <source>
        <dbReference type="ARBA" id="ARBA00023209"/>
    </source>
</evidence>
<comment type="pathway">
    <text evidence="3">Lipid metabolism.</text>
</comment>
<evidence type="ECO:0000256" key="12">
    <source>
        <dbReference type="ARBA" id="ARBA00023136"/>
    </source>
</evidence>
<feature type="transmembrane region" description="Helical" evidence="18">
    <location>
        <begin position="73"/>
        <end position="101"/>
    </location>
</feature>
<dbReference type="RefSeq" id="WP_180286555.1">
    <property type="nucleotide sequence ID" value="NZ_JABFDB010000045.1"/>
</dbReference>
<keyword evidence="13" id="KW-0594">Phospholipid biosynthesis</keyword>
<proteinExistence type="inferred from homology"/>